<feature type="compositionally biased region" description="Basic and acidic residues" evidence="4">
    <location>
        <begin position="353"/>
        <end position="362"/>
    </location>
</feature>
<dbReference type="STRING" id="52670.A0A2I4CQ98"/>
<evidence type="ECO:0000256" key="3">
    <source>
        <dbReference type="PROSITE-ProRule" id="PRU00176"/>
    </source>
</evidence>
<dbReference type="SUPFAM" id="SSF54928">
    <property type="entry name" value="RNA-binding domain, RBD"/>
    <property type="match status" value="3"/>
</dbReference>
<dbReference type="InterPro" id="IPR012677">
    <property type="entry name" value="Nucleotide-bd_a/b_plait_sf"/>
</dbReference>
<dbReference type="InterPro" id="IPR050666">
    <property type="entry name" value="ESRP"/>
</dbReference>
<protein>
    <submittedName>
        <fullName evidence="7">G-rich sequence factor 1</fullName>
    </submittedName>
</protein>
<dbReference type="Proteomes" id="UP000192220">
    <property type="component" value="Unplaced"/>
</dbReference>
<name>A0A2I4CQ98_AUSLI</name>
<dbReference type="OrthoDB" id="431068at2759"/>
<dbReference type="InterPro" id="IPR000504">
    <property type="entry name" value="RRM_dom"/>
</dbReference>
<dbReference type="PANTHER" id="PTHR13976">
    <property type="entry name" value="HETEROGENEOUS NUCLEAR RIBONUCLEOPROTEIN-RELATED"/>
    <property type="match status" value="1"/>
</dbReference>
<evidence type="ECO:0000256" key="2">
    <source>
        <dbReference type="ARBA" id="ARBA00022884"/>
    </source>
</evidence>
<dbReference type="InterPro" id="IPR035979">
    <property type="entry name" value="RBD_domain_sf"/>
</dbReference>
<keyword evidence="6" id="KW-1185">Reference proteome</keyword>
<feature type="domain" description="RRM" evidence="5">
    <location>
        <begin position="102"/>
        <end position="181"/>
    </location>
</feature>
<dbReference type="PROSITE" id="PS50102">
    <property type="entry name" value="RRM"/>
    <property type="match status" value="2"/>
</dbReference>
<feature type="region of interest" description="Disordered" evidence="4">
    <location>
        <begin position="278"/>
        <end position="385"/>
    </location>
</feature>
<gene>
    <name evidence="7" type="primary">grsf1</name>
</gene>
<keyword evidence="2 3" id="KW-0694">RNA-binding</keyword>
<evidence type="ECO:0000313" key="6">
    <source>
        <dbReference type="Proteomes" id="UP000192220"/>
    </source>
</evidence>
<organism evidence="6 7">
    <name type="scientific">Austrofundulus limnaeus</name>
    <name type="common">Annual killifish</name>
    <dbReference type="NCBI Taxonomy" id="52670"/>
    <lineage>
        <taxon>Eukaryota</taxon>
        <taxon>Metazoa</taxon>
        <taxon>Chordata</taxon>
        <taxon>Craniata</taxon>
        <taxon>Vertebrata</taxon>
        <taxon>Euteleostomi</taxon>
        <taxon>Actinopterygii</taxon>
        <taxon>Neopterygii</taxon>
        <taxon>Teleostei</taxon>
        <taxon>Neoteleostei</taxon>
        <taxon>Acanthomorphata</taxon>
        <taxon>Ovalentaria</taxon>
        <taxon>Atherinomorphae</taxon>
        <taxon>Cyprinodontiformes</taxon>
        <taxon>Rivulidae</taxon>
        <taxon>Austrofundulus</taxon>
    </lineage>
</organism>
<sequence>MFGTSGSVSFLLRRCVAARRLPLLAAAARSRSGVPSVCWSSTHPRTWTSHTPTDHLRTAWHLQPASRCIQHGFCTNAQSPWEEMYPLPTYQPESGPGNKEVYLVQVKGLPWSTTEQDLVNFFSDCRIRDGEKGVHLTLDYMGRPSGIAFLELEHEEDMIKALDKHRMYLGPRYIQVFEVTEREAEEFMKQSGRSGGEDGVVHLRGLPYSCTEADIRDFFSGLDIKVDGITMTTNSTGRFCGTAYVEFSSQEDADKALLRHRDLMGHRYIQVFPSSKSSIRSSDWDTQYNLSPPRETGYRAGSDPQTESRHGERSPQETGYRAGALLFDPQTESRHGERSPQEMGYRAGSDPQTESRHGERSPQEMGYRAGSDPQTESRRASAAPQSRHIPVPYIHVRGLPYGVSVDDIIQFFAPYIVSKITIGCGLNGRPNGKADIYFRDHRDAVSALSKDRMYIGRTSRDQLHIGRTNRT</sequence>
<accession>A0A2I4CQ98</accession>
<dbReference type="Pfam" id="PF00076">
    <property type="entry name" value="RRM_1"/>
    <property type="match status" value="2"/>
</dbReference>
<dbReference type="FunCoup" id="A0A2I4CQ98">
    <property type="interactions" value="781"/>
</dbReference>
<feature type="domain" description="RRM" evidence="5">
    <location>
        <begin position="199"/>
        <end position="276"/>
    </location>
</feature>
<dbReference type="GO" id="GO:0003723">
    <property type="term" value="F:RNA binding"/>
    <property type="evidence" value="ECO:0007669"/>
    <property type="project" value="UniProtKB-UniRule"/>
</dbReference>
<evidence type="ECO:0000259" key="5">
    <source>
        <dbReference type="PROSITE" id="PS50102"/>
    </source>
</evidence>
<proteinExistence type="predicted"/>
<evidence type="ECO:0000256" key="1">
    <source>
        <dbReference type="ARBA" id="ARBA00022737"/>
    </source>
</evidence>
<dbReference type="Gene3D" id="3.30.70.330">
    <property type="match status" value="3"/>
</dbReference>
<evidence type="ECO:0000313" key="7">
    <source>
        <dbReference type="RefSeq" id="XP_013882164.1"/>
    </source>
</evidence>
<dbReference type="CDD" id="cd12254">
    <property type="entry name" value="RRM_hnRNPH_ESRPs_RBM12_like"/>
    <property type="match status" value="1"/>
</dbReference>
<keyword evidence="1" id="KW-0677">Repeat</keyword>
<feature type="compositionally biased region" description="Basic and acidic residues" evidence="4">
    <location>
        <begin position="331"/>
        <end position="340"/>
    </location>
</feature>
<dbReference type="RefSeq" id="XP_013882164.1">
    <property type="nucleotide sequence ID" value="XM_014026710.1"/>
</dbReference>
<reference evidence="7" key="1">
    <citation type="submission" date="2025-08" db="UniProtKB">
        <authorList>
            <consortium name="RefSeq"/>
        </authorList>
    </citation>
    <scope>IDENTIFICATION</scope>
    <source>
        <strain evidence="7">Quisiro</strain>
        <tissue evidence="7">Liver</tissue>
    </source>
</reference>
<dbReference type="AlphaFoldDB" id="A0A2I4CQ98"/>
<feature type="compositionally biased region" description="Basic and acidic residues" evidence="4">
    <location>
        <begin position="306"/>
        <end position="315"/>
    </location>
</feature>
<evidence type="ECO:0000256" key="4">
    <source>
        <dbReference type="SAM" id="MobiDB-lite"/>
    </source>
</evidence>
<dbReference type="SMART" id="SM00360">
    <property type="entry name" value="RRM"/>
    <property type="match status" value="3"/>
</dbReference>
<dbReference type="CTD" id="2926"/>
<dbReference type="KEGG" id="alim:106530972"/>
<dbReference type="InParanoid" id="A0A2I4CQ98"/>